<protein>
    <recommendedName>
        <fullName evidence="12">Probable dual-specificity RNA methyltransferase RlmN</fullName>
        <ecNumber evidence="12">2.1.1.192</ecNumber>
    </recommendedName>
    <alternativeName>
        <fullName evidence="12">23S rRNA (adenine(2503)-C(2))-methyltransferase</fullName>
    </alternativeName>
    <alternativeName>
        <fullName evidence="12">23S rRNA m2A2503 methyltransferase</fullName>
    </alternativeName>
    <alternativeName>
        <fullName evidence="12">Ribosomal RNA large subunit methyltransferase N</fullName>
    </alternativeName>
    <alternativeName>
        <fullName evidence="12">tRNA (adenine(37)-C(2))-methyltransferase</fullName>
    </alternativeName>
    <alternativeName>
        <fullName evidence="12">tRNA m2A37 methyltransferase</fullName>
    </alternativeName>
</protein>
<feature type="binding site" evidence="12">
    <location>
        <begin position="215"/>
        <end position="217"/>
    </location>
    <ligand>
        <name>S-adenosyl-L-methionine</name>
        <dbReference type="ChEBI" id="CHEBI:59789"/>
    </ligand>
</feature>
<dbReference type="SFLD" id="SFLDG01062">
    <property type="entry name" value="methyltransferase_(Class_A)"/>
    <property type="match status" value="1"/>
</dbReference>
<dbReference type="GO" id="GO:0019843">
    <property type="term" value="F:rRNA binding"/>
    <property type="evidence" value="ECO:0007669"/>
    <property type="project" value="UniProtKB-UniRule"/>
</dbReference>
<dbReference type="EC" id="2.1.1.192" evidence="12"/>
<dbReference type="GO" id="GO:0030488">
    <property type="term" value="P:tRNA methylation"/>
    <property type="evidence" value="ECO:0007669"/>
    <property type="project" value="UniProtKB-UniRule"/>
</dbReference>
<dbReference type="Gene3D" id="1.10.150.530">
    <property type="match status" value="1"/>
</dbReference>
<dbReference type="PANTHER" id="PTHR30544:SF5">
    <property type="entry name" value="RADICAL SAM CORE DOMAIN-CONTAINING PROTEIN"/>
    <property type="match status" value="1"/>
</dbReference>
<sequence length="345" mass="37911">MNKPIKSYSLYGLRELMKDLGQPSFRAGQLAQWLYVHRAHGYDEMSNLPASLRSTLENCFPLYVPHIVERAVSADGTTKFIIEYDDGAQVETVLIPSHDDARLTVCFSTQAGCPMACSFCATGHEGLKRSLLVGEIVDQVLIAQEDARRRVSNVVGMGQGEPFLNYDNTLAALRIMNDPKGLGIGARHICISTCGLVSSIERFAHEPEQFTLAVSLHSAIQPTRDMLMPNVARDTLANLKASLKSYIALTNRRVTLEYIMIRNVNDSEEALQALCDFCDGLLCHVNLIPMNTIIGSSYQPSSPSTVKHWLSHIQQSGTEATLRNSRGADIAGACGQLKNSIRSRA</sequence>
<keyword evidence="6 12" id="KW-0808">Transferase</keyword>
<dbReference type="PIRSF" id="PIRSF006004">
    <property type="entry name" value="CHP00048"/>
    <property type="match status" value="1"/>
</dbReference>
<evidence type="ECO:0000313" key="15">
    <source>
        <dbReference type="Proteomes" id="UP000236197"/>
    </source>
</evidence>
<evidence type="ECO:0000256" key="9">
    <source>
        <dbReference type="ARBA" id="ARBA00022723"/>
    </source>
</evidence>
<feature type="binding site" evidence="12">
    <location>
        <position position="291"/>
    </location>
    <ligand>
        <name>S-adenosyl-L-methionine</name>
        <dbReference type="ChEBI" id="CHEBI:59789"/>
    </ligand>
</feature>
<dbReference type="GO" id="GO:0051539">
    <property type="term" value="F:4 iron, 4 sulfur cluster binding"/>
    <property type="evidence" value="ECO:0007669"/>
    <property type="project" value="UniProtKB-UniRule"/>
</dbReference>
<dbReference type="InterPro" id="IPR048641">
    <property type="entry name" value="RlmN_N"/>
</dbReference>
<evidence type="ECO:0000256" key="7">
    <source>
        <dbReference type="ARBA" id="ARBA00022691"/>
    </source>
</evidence>
<dbReference type="OrthoDB" id="9793973at2"/>
<comment type="function">
    <text evidence="12">Specifically methylates position 2 of adenine 2503 in 23S rRNA and position 2 of adenine 37 in tRNAs.</text>
</comment>
<dbReference type="RefSeq" id="WP_103265453.1">
    <property type="nucleotide sequence ID" value="NZ_CABMLE010000011.1"/>
</dbReference>
<dbReference type="InterPro" id="IPR040072">
    <property type="entry name" value="Methyltransferase_A"/>
</dbReference>
<dbReference type="Pfam" id="PF21016">
    <property type="entry name" value="RlmN_N"/>
    <property type="match status" value="1"/>
</dbReference>
<evidence type="ECO:0000256" key="10">
    <source>
        <dbReference type="ARBA" id="ARBA00023004"/>
    </source>
</evidence>
<evidence type="ECO:0000256" key="8">
    <source>
        <dbReference type="ARBA" id="ARBA00022694"/>
    </source>
</evidence>
<evidence type="ECO:0000256" key="1">
    <source>
        <dbReference type="ARBA" id="ARBA00004496"/>
    </source>
</evidence>
<dbReference type="InterPro" id="IPR004383">
    <property type="entry name" value="rRNA_lsu_MTrfase_RlmN/Cfr"/>
</dbReference>
<dbReference type="GO" id="GO:0046872">
    <property type="term" value="F:metal ion binding"/>
    <property type="evidence" value="ECO:0007669"/>
    <property type="project" value="UniProtKB-KW"/>
</dbReference>
<comment type="subcellular location">
    <subcellularLocation>
        <location evidence="1 12">Cytoplasm</location>
    </subcellularLocation>
</comment>
<comment type="miscellaneous">
    <text evidence="12">Reaction proceeds by a ping-pong mechanism involving intermediate methylation of a conserved cysteine residue.</text>
</comment>
<keyword evidence="3 12" id="KW-0963">Cytoplasm</keyword>
<feature type="binding site" evidence="12">
    <location>
        <position position="117"/>
    </location>
    <ligand>
        <name>[4Fe-4S] cluster</name>
        <dbReference type="ChEBI" id="CHEBI:49883"/>
        <note>4Fe-4S-S-AdoMet</note>
    </ligand>
</feature>
<dbReference type="SFLD" id="SFLDS00029">
    <property type="entry name" value="Radical_SAM"/>
    <property type="match status" value="1"/>
</dbReference>
<dbReference type="SFLD" id="SFLDF00275">
    <property type="entry name" value="adenosine_C2_methyltransferase"/>
    <property type="match status" value="1"/>
</dbReference>
<dbReference type="InterPro" id="IPR058240">
    <property type="entry name" value="rSAM_sf"/>
</dbReference>
<comment type="cofactor">
    <cofactor evidence="12">
        <name>[4Fe-4S] cluster</name>
        <dbReference type="ChEBI" id="CHEBI:49883"/>
    </cofactor>
    <text evidence="12">Binds 1 [4Fe-4S] cluster. The cluster is coordinated with 3 cysteines and an exchangeable S-adenosyl-L-methionine.</text>
</comment>
<comment type="similarity">
    <text evidence="12">Belongs to the radical SAM superfamily. RlmN family.</text>
</comment>
<reference evidence="15" key="1">
    <citation type="submission" date="2018-01" db="EMBL/GenBank/DDBJ databases">
        <title>Rubneribacter badeniensis gen. nov., sp. nov., and Colonibacter rubneri, gen. nov., sp. nov., WGS of new members of the Eggerthellaceae.</title>
        <authorList>
            <person name="Danylec N."/>
            <person name="Stoll D.A."/>
            <person name="Doetsch A."/>
            <person name="Kulling S.E."/>
            <person name="Huch M."/>
        </authorList>
    </citation>
    <scope>NUCLEOTIDE SEQUENCE [LARGE SCALE GENOMIC DNA]</scope>
    <source>
        <strain evidence="15">ResAG-96</strain>
    </source>
</reference>
<comment type="caution">
    <text evidence="12">Lacks conserved residue(s) required for the propagation of feature annotation.</text>
</comment>
<evidence type="ECO:0000256" key="3">
    <source>
        <dbReference type="ARBA" id="ARBA00022490"/>
    </source>
</evidence>
<dbReference type="Proteomes" id="UP000236197">
    <property type="component" value="Unassembled WGS sequence"/>
</dbReference>
<dbReference type="PROSITE" id="PS51918">
    <property type="entry name" value="RADICAL_SAM"/>
    <property type="match status" value="1"/>
</dbReference>
<dbReference type="InterPro" id="IPR013785">
    <property type="entry name" value="Aldolase_TIM"/>
</dbReference>
<name>A0A2K2UA76_9ACTN</name>
<evidence type="ECO:0000256" key="4">
    <source>
        <dbReference type="ARBA" id="ARBA00022552"/>
    </source>
</evidence>
<proteinExistence type="inferred from homology"/>
<evidence type="ECO:0000256" key="6">
    <source>
        <dbReference type="ARBA" id="ARBA00022679"/>
    </source>
</evidence>
<feature type="active site" description="Proton acceptor" evidence="12">
    <location>
        <position position="91"/>
    </location>
</feature>
<dbReference type="GO" id="GO:0070475">
    <property type="term" value="P:rRNA base methylation"/>
    <property type="evidence" value="ECO:0007669"/>
    <property type="project" value="UniProtKB-UniRule"/>
</dbReference>
<dbReference type="NCBIfam" id="TIGR00048">
    <property type="entry name" value="rRNA_mod_RlmN"/>
    <property type="match status" value="1"/>
</dbReference>
<dbReference type="EMBL" id="PPEK01000011">
    <property type="protein sequence ID" value="PNV67225.1"/>
    <property type="molecule type" value="Genomic_DNA"/>
</dbReference>
<dbReference type="InterPro" id="IPR007197">
    <property type="entry name" value="rSAM"/>
</dbReference>
<dbReference type="GO" id="GO:0000049">
    <property type="term" value="F:tRNA binding"/>
    <property type="evidence" value="ECO:0007669"/>
    <property type="project" value="UniProtKB-UniRule"/>
</dbReference>
<keyword evidence="10 12" id="KW-0408">Iron</keyword>
<keyword evidence="7 12" id="KW-0949">S-adenosyl-L-methionine</keyword>
<evidence type="ECO:0000259" key="13">
    <source>
        <dbReference type="PROSITE" id="PS51918"/>
    </source>
</evidence>
<keyword evidence="9 12" id="KW-0479">Metal-binding</keyword>
<keyword evidence="2 12" id="KW-0004">4Fe-4S</keyword>
<organism evidence="14 15">
    <name type="scientific">Enteroscipio rubneri</name>
    <dbReference type="NCBI Taxonomy" id="2070686"/>
    <lineage>
        <taxon>Bacteria</taxon>
        <taxon>Bacillati</taxon>
        <taxon>Actinomycetota</taxon>
        <taxon>Coriobacteriia</taxon>
        <taxon>Eggerthellales</taxon>
        <taxon>Eggerthellaceae</taxon>
        <taxon>Enteroscipio</taxon>
    </lineage>
</organism>
<feature type="domain" description="Radical SAM core" evidence="13">
    <location>
        <begin position="99"/>
        <end position="329"/>
    </location>
</feature>
<feature type="active site" description="S-methylcysteine intermediate" evidence="12">
    <location>
        <position position="334"/>
    </location>
</feature>
<dbReference type="GO" id="GO:0005737">
    <property type="term" value="C:cytoplasm"/>
    <property type="evidence" value="ECO:0007669"/>
    <property type="project" value="UniProtKB-SubCell"/>
</dbReference>
<keyword evidence="11 12" id="KW-0411">Iron-sulfur</keyword>
<dbReference type="GO" id="GO:0002935">
    <property type="term" value="F:tRNA (adenine(37)-C2)-methyltransferase activity"/>
    <property type="evidence" value="ECO:0007669"/>
    <property type="project" value="UniProtKB-UniRule"/>
</dbReference>
<feature type="binding site" evidence="12">
    <location>
        <position position="192"/>
    </location>
    <ligand>
        <name>S-adenosyl-L-methionine</name>
        <dbReference type="ChEBI" id="CHEBI:59789"/>
    </ligand>
</feature>
<dbReference type="SUPFAM" id="SSF102114">
    <property type="entry name" value="Radical SAM enzymes"/>
    <property type="match status" value="1"/>
</dbReference>
<dbReference type="Pfam" id="PF04055">
    <property type="entry name" value="Radical_SAM"/>
    <property type="match status" value="1"/>
</dbReference>
<feature type="binding site" evidence="12">
    <location>
        <position position="120"/>
    </location>
    <ligand>
        <name>[4Fe-4S] cluster</name>
        <dbReference type="ChEBI" id="CHEBI:49883"/>
        <note>4Fe-4S-S-AdoMet</note>
    </ligand>
</feature>
<evidence type="ECO:0000256" key="2">
    <source>
        <dbReference type="ARBA" id="ARBA00022485"/>
    </source>
</evidence>
<keyword evidence="4 12" id="KW-0698">rRNA processing</keyword>
<evidence type="ECO:0000256" key="12">
    <source>
        <dbReference type="HAMAP-Rule" id="MF_01849"/>
    </source>
</evidence>
<feature type="binding site" evidence="12">
    <location>
        <begin position="160"/>
        <end position="161"/>
    </location>
    <ligand>
        <name>S-adenosyl-L-methionine</name>
        <dbReference type="ChEBI" id="CHEBI:59789"/>
    </ligand>
</feature>
<comment type="catalytic activity">
    <reaction evidence="12">
        <text>adenosine(2503) in 23S rRNA + 2 reduced [2Fe-2S]-[ferredoxin] + 2 S-adenosyl-L-methionine = 2-methyladenosine(2503) in 23S rRNA + 5'-deoxyadenosine + L-methionine + 2 oxidized [2Fe-2S]-[ferredoxin] + S-adenosyl-L-homocysteine</text>
        <dbReference type="Rhea" id="RHEA:42916"/>
        <dbReference type="Rhea" id="RHEA-COMP:10000"/>
        <dbReference type="Rhea" id="RHEA-COMP:10001"/>
        <dbReference type="Rhea" id="RHEA-COMP:10152"/>
        <dbReference type="Rhea" id="RHEA-COMP:10282"/>
        <dbReference type="ChEBI" id="CHEBI:17319"/>
        <dbReference type="ChEBI" id="CHEBI:33737"/>
        <dbReference type="ChEBI" id="CHEBI:33738"/>
        <dbReference type="ChEBI" id="CHEBI:57844"/>
        <dbReference type="ChEBI" id="CHEBI:57856"/>
        <dbReference type="ChEBI" id="CHEBI:59789"/>
        <dbReference type="ChEBI" id="CHEBI:74411"/>
        <dbReference type="ChEBI" id="CHEBI:74497"/>
        <dbReference type="EC" id="2.1.1.192"/>
    </reaction>
</comment>
<evidence type="ECO:0000256" key="11">
    <source>
        <dbReference type="ARBA" id="ARBA00023014"/>
    </source>
</evidence>
<accession>A0A2K2UA76</accession>
<dbReference type="PANTHER" id="PTHR30544">
    <property type="entry name" value="23S RRNA METHYLTRANSFERASE"/>
    <property type="match status" value="1"/>
</dbReference>
<keyword evidence="15" id="KW-1185">Reference proteome</keyword>
<dbReference type="HAMAP" id="MF_01849">
    <property type="entry name" value="RNA_methyltr_RlmN"/>
    <property type="match status" value="1"/>
</dbReference>
<dbReference type="Gene3D" id="3.20.20.70">
    <property type="entry name" value="Aldolase class I"/>
    <property type="match status" value="1"/>
</dbReference>
<comment type="caution">
    <text evidence="14">The sequence shown here is derived from an EMBL/GenBank/DDBJ whole genome shotgun (WGS) entry which is preliminary data.</text>
</comment>
<keyword evidence="8 12" id="KW-0819">tRNA processing</keyword>
<evidence type="ECO:0000313" key="14">
    <source>
        <dbReference type="EMBL" id="PNV67225.1"/>
    </source>
</evidence>
<dbReference type="AlphaFoldDB" id="A0A2K2UA76"/>
<dbReference type="InterPro" id="IPR027492">
    <property type="entry name" value="RNA_MTrfase_RlmN"/>
</dbReference>
<gene>
    <name evidence="12 14" type="primary">rlmN</name>
    <name evidence="14" type="ORF">C2L71_09100</name>
</gene>
<evidence type="ECO:0000256" key="5">
    <source>
        <dbReference type="ARBA" id="ARBA00022603"/>
    </source>
</evidence>
<dbReference type="CDD" id="cd01335">
    <property type="entry name" value="Radical_SAM"/>
    <property type="match status" value="1"/>
</dbReference>
<comment type="catalytic activity">
    <reaction evidence="12">
        <text>adenosine(37) in tRNA + 2 reduced [2Fe-2S]-[ferredoxin] + 2 S-adenosyl-L-methionine = 2-methyladenosine(37) in tRNA + 5'-deoxyadenosine + L-methionine + 2 oxidized [2Fe-2S]-[ferredoxin] + S-adenosyl-L-homocysteine</text>
        <dbReference type="Rhea" id="RHEA:43332"/>
        <dbReference type="Rhea" id="RHEA-COMP:10000"/>
        <dbReference type="Rhea" id="RHEA-COMP:10001"/>
        <dbReference type="Rhea" id="RHEA-COMP:10162"/>
        <dbReference type="Rhea" id="RHEA-COMP:10485"/>
        <dbReference type="ChEBI" id="CHEBI:17319"/>
        <dbReference type="ChEBI" id="CHEBI:33737"/>
        <dbReference type="ChEBI" id="CHEBI:33738"/>
        <dbReference type="ChEBI" id="CHEBI:57844"/>
        <dbReference type="ChEBI" id="CHEBI:57856"/>
        <dbReference type="ChEBI" id="CHEBI:59789"/>
        <dbReference type="ChEBI" id="CHEBI:74411"/>
        <dbReference type="ChEBI" id="CHEBI:74497"/>
        <dbReference type="EC" id="2.1.1.192"/>
    </reaction>
</comment>
<keyword evidence="5 12" id="KW-0489">Methyltransferase</keyword>
<feature type="binding site" evidence="12">
    <location>
        <position position="113"/>
    </location>
    <ligand>
        <name>[4Fe-4S] cluster</name>
        <dbReference type="ChEBI" id="CHEBI:49883"/>
        <note>4Fe-4S-S-AdoMet</note>
    </ligand>
</feature>
<keyword evidence="12" id="KW-1015">Disulfide bond</keyword>
<dbReference type="GO" id="GO:0070040">
    <property type="term" value="F:rRNA (adenine(2503)-C2-)-methyltransferase activity"/>
    <property type="evidence" value="ECO:0007669"/>
    <property type="project" value="UniProtKB-UniRule"/>
</dbReference>